<reference evidence="12" key="2">
    <citation type="journal article" date="2022" name="Proc. Natl. Acad. Sci. U.S.A.">
        <title>Diploid-dominant life cycles characterize the early evolution of Fungi.</title>
        <authorList>
            <person name="Amses K.R."/>
            <person name="Simmons D.R."/>
            <person name="Longcore J.E."/>
            <person name="Mondo S.J."/>
            <person name="Seto K."/>
            <person name="Jeronimo G.H."/>
            <person name="Bonds A.E."/>
            <person name="Quandt C.A."/>
            <person name="Davis W.J."/>
            <person name="Chang Y."/>
            <person name="Federici B.A."/>
            <person name="Kuo A."/>
            <person name="LaButti K."/>
            <person name="Pangilinan J."/>
            <person name="Andreopoulos W."/>
            <person name="Tritt A."/>
            <person name="Riley R."/>
            <person name="Hundley H."/>
            <person name="Johnson J."/>
            <person name="Lipzen A."/>
            <person name="Barry K."/>
            <person name="Lang B.F."/>
            <person name="Cuomo C.A."/>
            <person name="Buchler N.E."/>
            <person name="Grigoriev I.V."/>
            <person name="Spatafora J.W."/>
            <person name="Stajich J.E."/>
            <person name="James T.Y."/>
        </authorList>
    </citation>
    <scope>NUCLEOTIDE SEQUENCE</scope>
    <source>
        <strain evidence="12">AG</strain>
    </source>
</reference>
<comment type="cofactor">
    <cofactor evidence="1">
        <name>Zn(2+)</name>
        <dbReference type="ChEBI" id="CHEBI:29105"/>
    </cofactor>
</comment>
<dbReference type="GO" id="GO:0005829">
    <property type="term" value="C:cytosol"/>
    <property type="evidence" value="ECO:0007669"/>
    <property type="project" value="TreeGrafter"/>
</dbReference>
<comment type="caution">
    <text evidence="12">The sequence shown here is derived from an EMBL/GenBank/DDBJ whole genome shotgun (WGS) entry which is preliminary data.</text>
</comment>
<dbReference type="FunFam" id="4.10.800.20:FF:000001">
    <property type="entry name" value="AMP deaminase"/>
    <property type="match status" value="1"/>
</dbReference>
<dbReference type="Gene3D" id="4.10.800.20">
    <property type="match status" value="1"/>
</dbReference>
<reference evidence="12" key="1">
    <citation type="submission" date="2021-06" db="EMBL/GenBank/DDBJ databases">
        <authorList>
            <consortium name="DOE Joint Genome Institute"/>
            <person name="Mondo S.J."/>
            <person name="Amses K.R."/>
            <person name="Simmons D.R."/>
            <person name="Longcore J.E."/>
            <person name="Seto K."/>
            <person name="Alves G.H."/>
            <person name="Bonds A.E."/>
            <person name="Quandt C.A."/>
            <person name="Davis W.J."/>
            <person name="Chang Y."/>
            <person name="Letcher P.M."/>
            <person name="Powell M.J."/>
            <person name="Kuo A."/>
            <person name="Labutti K."/>
            <person name="Pangilinan J."/>
            <person name="Andreopoulos W."/>
            <person name="Tritt A."/>
            <person name="Riley R."/>
            <person name="Hundley H."/>
            <person name="Johnson J."/>
            <person name="Lipzen A."/>
            <person name="Barry K."/>
            <person name="Berbee M.L."/>
            <person name="Buchler N.E."/>
            <person name="Grigoriev I.V."/>
            <person name="Spatafora J.W."/>
            <person name="Stajich J.E."/>
            <person name="James T.Y."/>
        </authorList>
    </citation>
    <scope>NUCLEOTIDE SEQUENCE</scope>
    <source>
        <strain evidence="12">AG</strain>
    </source>
</reference>
<name>A0AAD5E021_UMBRA</name>
<dbReference type="EMBL" id="MU620991">
    <property type="protein sequence ID" value="KAI8575241.1"/>
    <property type="molecule type" value="Genomic_DNA"/>
</dbReference>
<feature type="region of interest" description="Disordered" evidence="11">
    <location>
        <begin position="1"/>
        <end position="20"/>
    </location>
</feature>
<evidence type="ECO:0000256" key="5">
    <source>
        <dbReference type="ARBA" id="ARBA00022723"/>
    </source>
</evidence>
<sequence length="876" mass="101138">MADQSSQNAAEDSKKEAYDTTPIFKYHHKKSIENQDAKIFGHQFVPSDSKVGKKPSPITRSWSGANAISGHIPRQGSPTNPYLAGAEIMLGRGNKKAEEEAKGEEKEEDVEDFETEEGDITSDLQELYVNFKKCMDLRDKYMEYSAQRMFDNPKDKDDWKIYPEPLPPSWPLPPPEEWEKRRQQEARRAADPIGSVGNDFHKQDCSIPSKHEYGFRINSGGVYEVYKTSQDMQDNKPFVKVPDPREYFSDLDFVLGIISDGPAKSFAFKRLRYLESKWNLYLLLNEYQEMAETKRVPHRDFYNVRKVDTHVHHSSCMNQKHLLRFIKSKMRKSSDDTVIYRDGKLLTLSGVFESLGLTAYDLSIDTLDMHAHKDSFHRFDKFNLKYNPIGESRLREIFLKTDNYISGRYLAELTKEIISDLESSKYQMVEYRLSIYGRSIGEWDNLAKWVVENKLFSYNVRWLIQIPRLYDVYKASSQLNCFEDVITNIFQPLYEVTQDPSSHPNLHIFLQRCVGFDSVDDESKPERRIYRKYPLAKEWDNNLNPPYAYYLYYMYANMCSLNHWRKLRGFNTFVLRPHAGEAGITDNLTSAFLTSYGISHGILLRKVPALQYLYYLKQVGLAMSPLSNNALFLKYERNPFPEFFRRGLNVSLSTDDPLQFHFTKEPLIEEYSVAAQIWKLSSSDMCELARNSVIQSGWEMKIKQHWIGKKWYQPGPAGNDMQKTNVPNIRLAFRYETLREELAMLDRYSGTTEKDNDTVDTSAGFILQSSARPAGFTDSAMIGASSLIDPTKLQQDMIHNHAIEPRDNAGATSSKEHQHSGIETLEEPKSSEIWQGLGGSEPPHDYTFPGASVLAQRARQRRASQDMTNIHHDDSI</sequence>
<dbReference type="InterPro" id="IPR006329">
    <property type="entry name" value="AMPD"/>
</dbReference>
<dbReference type="NCBIfam" id="TIGR01429">
    <property type="entry name" value="AMP_deaminase"/>
    <property type="match status" value="1"/>
</dbReference>
<dbReference type="InterPro" id="IPR032466">
    <property type="entry name" value="Metal_Hydrolase"/>
</dbReference>
<evidence type="ECO:0000256" key="1">
    <source>
        <dbReference type="ARBA" id="ARBA00001947"/>
    </source>
</evidence>
<dbReference type="GeneID" id="75917874"/>
<dbReference type="PANTHER" id="PTHR11359:SF0">
    <property type="entry name" value="AMP DEAMINASE"/>
    <property type="match status" value="1"/>
</dbReference>
<accession>A0AAD5E021</accession>
<dbReference type="GO" id="GO:0032264">
    <property type="term" value="P:IMP salvage"/>
    <property type="evidence" value="ECO:0007669"/>
    <property type="project" value="InterPro"/>
</dbReference>
<dbReference type="PROSITE" id="PS00485">
    <property type="entry name" value="A_DEAMINASE"/>
    <property type="match status" value="1"/>
</dbReference>
<dbReference type="InterPro" id="IPR006650">
    <property type="entry name" value="A/AMP_deam_AS"/>
</dbReference>
<feature type="region of interest" description="Disordered" evidence="11">
    <location>
        <begin position="45"/>
        <end position="81"/>
    </location>
</feature>
<keyword evidence="8" id="KW-0546">Nucleotide metabolism</keyword>
<dbReference type="CDD" id="cd01319">
    <property type="entry name" value="AMPD"/>
    <property type="match status" value="1"/>
</dbReference>
<dbReference type="GO" id="GO:0003876">
    <property type="term" value="F:AMP deaminase activity"/>
    <property type="evidence" value="ECO:0007669"/>
    <property type="project" value="UniProtKB-EC"/>
</dbReference>
<dbReference type="FunFam" id="3.20.20.140:FF:000035">
    <property type="entry name" value="Probable amp deaminase"/>
    <property type="match status" value="1"/>
</dbReference>
<dbReference type="Gene3D" id="3.20.20.140">
    <property type="entry name" value="Metal-dependent hydrolases"/>
    <property type="match status" value="1"/>
</dbReference>
<dbReference type="GO" id="GO:0046872">
    <property type="term" value="F:metal ion binding"/>
    <property type="evidence" value="ECO:0007669"/>
    <property type="project" value="UniProtKB-KW"/>
</dbReference>
<evidence type="ECO:0000256" key="4">
    <source>
        <dbReference type="ARBA" id="ARBA00012775"/>
    </source>
</evidence>
<comment type="similarity">
    <text evidence="3">Belongs to the metallo-dependent hydrolases superfamily. Adenosine and AMP deaminases family.</text>
</comment>
<evidence type="ECO:0000256" key="7">
    <source>
        <dbReference type="ARBA" id="ARBA00022833"/>
    </source>
</evidence>
<dbReference type="AlphaFoldDB" id="A0AAD5E021"/>
<feature type="compositionally biased region" description="Acidic residues" evidence="11">
    <location>
        <begin position="106"/>
        <end position="119"/>
    </location>
</feature>
<evidence type="ECO:0000256" key="6">
    <source>
        <dbReference type="ARBA" id="ARBA00022801"/>
    </source>
</evidence>
<dbReference type="Proteomes" id="UP001206595">
    <property type="component" value="Unassembled WGS sequence"/>
</dbReference>
<evidence type="ECO:0000313" key="13">
    <source>
        <dbReference type="Proteomes" id="UP001206595"/>
    </source>
</evidence>
<evidence type="ECO:0000256" key="3">
    <source>
        <dbReference type="ARBA" id="ARBA00006676"/>
    </source>
</evidence>
<keyword evidence="7" id="KW-0862">Zinc</keyword>
<keyword evidence="5" id="KW-0479">Metal-binding</keyword>
<dbReference type="PANTHER" id="PTHR11359">
    <property type="entry name" value="AMP DEAMINASE"/>
    <property type="match status" value="1"/>
</dbReference>
<evidence type="ECO:0000256" key="8">
    <source>
        <dbReference type="ARBA" id="ARBA00023080"/>
    </source>
</evidence>
<feature type="region of interest" description="Disordered" evidence="11">
    <location>
        <begin position="805"/>
        <end position="876"/>
    </location>
</feature>
<evidence type="ECO:0000256" key="10">
    <source>
        <dbReference type="ARBA" id="ARBA00078830"/>
    </source>
</evidence>
<feature type="compositionally biased region" description="Polar residues" evidence="11">
    <location>
        <begin position="1"/>
        <end position="10"/>
    </location>
</feature>
<protein>
    <recommendedName>
        <fullName evidence="9">AMP deaminase</fullName>
        <ecNumber evidence="4">3.5.4.6</ecNumber>
    </recommendedName>
    <alternativeName>
        <fullName evidence="10">Myoadenylate deaminase</fullName>
    </alternativeName>
</protein>
<keyword evidence="6" id="KW-0378">Hydrolase</keyword>
<dbReference type="EC" id="3.5.4.6" evidence="4"/>
<evidence type="ECO:0000313" key="12">
    <source>
        <dbReference type="EMBL" id="KAI8575241.1"/>
    </source>
</evidence>
<evidence type="ECO:0000256" key="2">
    <source>
        <dbReference type="ARBA" id="ARBA00004955"/>
    </source>
</evidence>
<feature type="compositionally biased region" description="Basic and acidic residues" evidence="11">
    <location>
        <begin position="814"/>
        <end position="830"/>
    </location>
</feature>
<keyword evidence="13" id="KW-1185">Reference proteome</keyword>
<comment type="pathway">
    <text evidence="2">Purine metabolism; IMP biosynthesis via salvage pathway; IMP from AMP: step 1/1.</text>
</comment>
<dbReference type="GO" id="GO:0046033">
    <property type="term" value="P:AMP metabolic process"/>
    <property type="evidence" value="ECO:0007669"/>
    <property type="project" value="TreeGrafter"/>
</dbReference>
<evidence type="ECO:0000256" key="11">
    <source>
        <dbReference type="SAM" id="MobiDB-lite"/>
    </source>
</evidence>
<gene>
    <name evidence="12" type="ORF">K450DRAFT_262759</name>
</gene>
<organism evidence="12 13">
    <name type="scientific">Umbelopsis ramanniana AG</name>
    <dbReference type="NCBI Taxonomy" id="1314678"/>
    <lineage>
        <taxon>Eukaryota</taxon>
        <taxon>Fungi</taxon>
        <taxon>Fungi incertae sedis</taxon>
        <taxon>Mucoromycota</taxon>
        <taxon>Mucoromycotina</taxon>
        <taxon>Umbelopsidomycetes</taxon>
        <taxon>Umbelopsidales</taxon>
        <taxon>Umbelopsidaceae</taxon>
        <taxon>Umbelopsis</taxon>
    </lineage>
</organism>
<dbReference type="RefSeq" id="XP_051440245.1">
    <property type="nucleotide sequence ID" value="XM_051592532.1"/>
</dbReference>
<feature type="compositionally biased region" description="Basic and acidic residues" evidence="11">
    <location>
        <begin position="95"/>
        <end position="105"/>
    </location>
</feature>
<dbReference type="SUPFAM" id="SSF51556">
    <property type="entry name" value="Metallo-dependent hydrolases"/>
    <property type="match status" value="1"/>
</dbReference>
<evidence type="ECO:0000256" key="9">
    <source>
        <dbReference type="ARBA" id="ARBA00072037"/>
    </source>
</evidence>
<dbReference type="Pfam" id="PF19326">
    <property type="entry name" value="AMP_deaminase"/>
    <property type="match status" value="1"/>
</dbReference>
<feature type="region of interest" description="Disordered" evidence="11">
    <location>
        <begin position="93"/>
        <end position="119"/>
    </location>
</feature>
<proteinExistence type="inferred from homology"/>